<dbReference type="Pfam" id="PF06808">
    <property type="entry name" value="DctM"/>
    <property type="match status" value="1"/>
</dbReference>
<protein>
    <submittedName>
        <fullName evidence="7">DctM-like transporter</fullName>
    </submittedName>
</protein>
<dbReference type="KEGG" id="pnp:IJ22_27490"/>
<keyword evidence="4" id="KW-0812">Transmembrane</keyword>
<dbReference type="PATRIC" id="fig|162209.4.peg.2926"/>
<evidence type="ECO:0000256" key="2">
    <source>
        <dbReference type="ARBA" id="ARBA00022475"/>
    </source>
</evidence>
<reference evidence="7 8" key="2">
    <citation type="journal article" date="2016" name="Genome Announc.">
        <title>Complete Genome Sequences of Two Interactive Moderate Thermophiles, Paenibacillus napthalenovorans 32O-Y and Paenibacillus sp. 32O-W.</title>
        <authorList>
            <person name="Butler R.R.III."/>
            <person name="Wang J."/>
            <person name="Stark B.C."/>
            <person name="Pombert J.F."/>
        </authorList>
    </citation>
    <scope>NUCLEOTIDE SEQUENCE [LARGE SCALE GENOMIC DNA]</scope>
    <source>
        <strain evidence="7 8">32O-Y</strain>
    </source>
</reference>
<keyword evidence="3" id="KW-0997">Cell inner membrane</keyword>
<dbReference type="InterPro" id="IPR010656">
    <property type="entry name" value="DctM"/>
</dbReference>
<evidence type="ECO:0000256" key="3">
    <source>
        <dbReference type="ARBA" id="ARBA00022519"/>
    </source>
</evidence>
<dbReference type="PANTHER" id="PTHR33362:SF4">
    <property type="entry name" value="2,3-DIKETO-L-GULONATE TRAP TRANSPORTER LARGE PERMEASE PROTEIN YIAN"/>
    <property type="match status" value="1"/>
</dbReference>
<dbReference type="EMBL" id="CP013652">
    <property type="protein sequence ID" value="ALS23122.1"/>
    <property type="molecule type" value="Genomic_DNA"/>
</dbReference>
<comment type="subcellular location">
    <subcellularLocation>
        <location evidence="1">Cell inner membrane</location>
        <topology evidence="1">Multi-pass membrane protein</topology>
    </subcellularLocation>
</comment>
<gene>
    <name evidence="7" type="ORF">IJ22_27490</name>
</gene>
<accession>A0A0U2L0S9</accession>
<keyword evidence="8" id="KW-1185">Reference proteome</keyword>
<evidence type="ECO:0000256" key="1">
    <source>
        <dbReference type="ARBA" id="ARBA00004429"/>
    </source>
</evidence>
<dbReference type="Proteomes" id="UP000061660">
    <property type="component" value="Chromosome"/>
</dbReference>
<keyword evidence="6" id="KW-0472">Membrane</keyword>
<organism evidence="7 8">
    <name type="scientific">Paenibacillus naphthalenovorans</name>
    <dbReference type="NCBI Taxonomy" id="162209"/>
    <lineage>
        <taxon>Bacteria</taxon>
        <taxon>Bacillati</taxon>
        <taxon>Bacillota</taxon>
        <taxon>Bacilli</taxon>
        <taxon>Bacillales</taxon>
        <taxon>Paenibacillaceae</taxon>
        <taxon>Paenibacillus</taxon>
    </lineage>
</organism>
<evidence type="ECO:0000256" key="6">
    <source>
        <dbReference type="ARBA" id="ARBA00023136"/>
    </source>
</evidence>
<dbReference type="STRING" id="162209.IJ22_27490"/>
<keyword evidence="5" id="KW-1133">Transmembrane helix</keyword>
<keyword evidence="2" id="KW-1003">Cell membrane</keyword>
<dbReference type="InterPro" id="IPR004681">
    <property type="entry name" value="TRAP_DctM"/>
</dbReference>
<dbReference type="GO" id="GO:0005886">
    <property type="term" value="C:plasma membrane"/>
    <property type="evidence" value="ECO:0007669"/>
    <property type="project" value="UniProtKB-SubCell"/>
</dbReference>
<evidence type="ECO:0000256" key="5">
    <source>
        <dbReference type="ARBA" id="ARBA00022989"/>
    </source>
</evidence>
<evidence type="ECO:0000313" key="7">
    <source>
        <dbReference type="EMBL" id="ALS23122.1"/>
    </source>
</evidence>
<dbReference type="AlphaFoldDB" id="A0A0U2L0S9"/>
<proteinExistence type="predicted"/>
<sequence length="145" mass="15508">MTATVKALWALVLPAIIIDGLKFGIFTPTEAGVVAAFYALFVGLVVYRELKLKNLFHVLVASGKMTSIVMFLAAAAMVSSWLITVANIPGELTAMLGPLMENKLLLLMAINLVVFLVGTAMDLTSTVLILTPVLMPIITAARLTF</sequence>
<evidence type="ECO:0000256" key="4">
    <source>
        <dbReference type="ARBA" id="ARBA00022692"/>
    </source>
</evidence>
<evidence type="ECO:0000313" key="8">
    <source>
        <dbReference type="Proteomes" id="UP000061660"/>
    </source>
</evidence>
<name>A0A0U2L0S9_9BACL</name>
<dbReference type="PANTHER" id="PTHR33362">
    <property type="entry name" value="SIALIC ACID TRAP TRANSPORTER PERMEASE PROTEIN SIAT-RELATED"/>
    <property type="match status" value="1"/>
</dbReference>
<dbReference type="GO" id="GO:0022857">
    <property type="term" value="F:transmembrane transporter activity"/>
    <property type="evidence" value="ECO:0007669"/>
    <property type="project" value="TreeGrafter"/>
</dbReference>
<reference evidence="8" key="1">
    <citation type="submission" date="2015-12" db="EMBL/GenBank/DDBJ databases">
        <title>Complete genome sequences of two moderately thermophilic Paenibacillus species.</title>
        <authorList>
            <person name="Butler R.III."/>
            <person name="Wang J."/>
            <person name="Stark B.C."/>
            <person name="Pombert J.-F."/>
        </authorList>
    </citation>
    <scope>NUCLEOTIDE SEQUENCE [LARGE SCALE GENOMIC DNA]</scope>
    <source>
        <strain evidence="8">32O-Y</strain>
    </source>
</reference>